<feature type="region of interest" description="Disordered" evidence="6">
    <location>
        <begin position="635"/>
        <end position="654"/>
    </location>
</feature>
<dbReference type="GO" id="GO:0005524">
    <property type="term" value="F:ATP binding"/>
    <property type="evidence" value="ECO:0007669"/>
    <property type="project" value="UniProtKB-KW"/>
</dbReference>
<evidence type="ECO:0000259" key="7">
    <source>
        <dbReference type="PROSITE" id="PS50045"/>
    </source>
</evidence>
<feature type="compositionally biased region" description="Basic and acidic residues" evidence="6">
    <location>
        <begin position="644"/>
        <end position="654"/>
    </location>
</feature>
<dbReference type="GO" id="GO:0005737">
    <property type="term" value="C:cytoplasm"/>
    <property type="evidence" value="ECO:0007669"/>
    <property type="project" value="InterPro"/>
</dbReference>
<dbReference type="InterPro" id="IPR025662">
    <property type="entry name" value="Sigma_54_int_dom_ATP-bd_1"/>
</dbReference>
<dbReference type="SUPFAM" id="SSF52540">
    <property type="entry name" value="P-loop containing nucleoside triphosphate hydrolases"/>
    <property type="match status" value="1"/>
</dbReference>
<dbReference type="SUPFAM" id="SSF46689">
    <property type="entry name" value="Homeodomain-like"/>
    <property type="match status" value="1"/>
</dbReference>
<dbReference type="Gene3D" id="3.40.50.2300">
    <property type="match status" value="1"/>
</dbReference>
<dbReference type="Pfam" id="PF25601">
    <property type="entry name" value="AAA_lid_14"/>
    <property type="match status" value="1"/>
</dbReference>
<dbReference type="Pfam" id="PF06506">
    <property type="entry name" value="PrpR_N"/>
    <property type="match status" value="1"/>
</dbReference>
<dbReference type="Pfam" id="PF08448">
    <property type="entry name" value="PAS_4"/>
    <property type="match status" value="1"/>
</dbReference>
<dbReference type="Gene3D" id="1.10.10.60">
    <property type="entry name" value="Homeodomain-like"/>
    <property type="match status" value="1"/>
</dbReference>
<dbReference type="PANTHER" id="PTHR32071">
    <property type="entry name" value="TRANSCRIPTIONAL REGULATORY PROTEIN"/>
    <property type="match status" value="1"/>
</dbReference>
<dbReference type="AlphaFoldDB" id="A0A4R6RPK0"/>
<evidence type="ECO:0000313" key="10">
    <source>
        <dbReference type="Proteomes" id="UP000294593"/>
    </source>
</evidence>
<dbReference type="InterPro" id="IPR002078">
    <property type="entry name" value="Sigma_54_int"/>
</dbReference>
<dbReference type="Gene3D" id="1.10.8.60">
    <property type="match status" value="1"/>
</dbReference>
<dbReference type="InterPro" id="IPR003593">
    <property type="entry name" value="AAA+_ATPase"/>
</dbReference>
<dbReference type="InterPro" id="IPR009057">
    <property type="entry name" value="Homeodomain-like_sf"/>
</dbReference>
<feature type="domain" description="PAS" evidence="8">
    <location>
        <begin position="244"/>
        <end position="281"/>
    </location>
</feature>
<dbReference type="GO" id="GO:0019629">
    <property type="term" value="P:propionate catabolic process, 2-methylcitrate cycle"/>
    <property type="evidence" value="ECO:0007669"/>
    <property type="project" value="InterPro"/>
</dbReference>
<name>A0A4R6RPK0_9BURK</name>
<accession>A0A4R6RPK0</accession>
<dbReference type="PROSITE" id="PS00676">
    <property type="entry name" value="SIGMA54_INTERACT_2"/>
    <property type="match status" value="1"/>
</dbReference>
<dbReference type="CDD" id="cd00009">
    <property type="entry name" value="AAA"/>
    <property type="match status" value="1"/>
</dbReference>
<comment type="caution">
    <text evidence="9">The sequence shown here is derived from an EMBL/GenBank/DDBJ whole genome shotgun (WGS) entry which is preliminary data.</text>
</comment>
<dbReference type="InterPro" id="IPR000014">
    <property type="entry name" value="PAS"/>
</dbReference>
<dbReference type="Gene3D" id="3.30.450.20">
    <property type="entry name" value="PAS domain"/>
    <property type="match status" value="1"/>
</dbReference>
<evidence type="ECO:0000256" key="5">
    <source>
        <dbReference type="ARBA" id="ARBA00023163"/>
    </source>
</evidence>
<dbReference type="PROSITE" id="PS00675">
    <property type="entry name" value="SIGMA54_INTERACT_1"/>
    <property type="match status" value="1"/>
</dbReference>
<reference evidence="9 10" key="1">
    <citation type="submission" date="2019-03" db="EMBL/GenBank/DDBJ databases">
        <title>Genomic Encyclopedia of Type Strains, Phase IV (KMG-IV): sequencing the most valuable type-strain genomes for metagenomic binning, comparative biology and taxonomic classification.</title>
        <authorList>
            <person name="Goeker M."/>
        </authorList>
    </citation>
    <scope>NUCLEOTIDE SEQUENCE [LARGE SCALE GENOMIC DNA]</scope>
    <source>
        <strain evidence="9 10">DSM 11901</strain>
    </source>
</reference>
<dbReference type="PANTHER" id="PTHR32071:SF81">
    <property type="entry name" value="PROPIONATE CATABOLISM OPERON REGULATORY PROTEIN"/>
    <property type="match status" value="1"/>
</dbReference>
<proteinExistence type="predicted"/>
<keyword evidence="2" id="KW-0067">ATP-binding</keyword>
<dbReference type="InterPro" id="IPR058031">
    <property type="entry name" value="AAA_lid_NorR"/>
</dbReference>
<keyword evidence="5" id="KW-0804">Transcription</keyword>
<dbReference type="InterPro" id="IPR035965">
    <property type="entry name" value="PAS-like_dom_sf"/>
</dbReference>
<keyword evidence="3" id="KW-0805">Transcription regulation</keyword>
<dbReference type="Pfam" id="PF00158">
    <property type="entry name" value="Sigma54_activat"/>
    <property type="match status" value="1"/>
</dbReference>
<evidence type="ECO:0000256" key="1">
    <source>
        <dbReference type="ARBA" id="ARBA00022741"/>
    </source>
</evidence>
<sequence>MSDLSSVHFARPVRVARSSGERSVYETMRWNTIAPQMTSGRSPPYMHPPARSMPRIVAVGFRRINKMLQELAPVVADRAVVDVLDVGFEEAVARVKALQARQPVDVVVAAGSNGGYLRQHLDVPVVLVKVGGFDLMHALAQARRVSDRIGLVTYDGMAPDLQRFEQLFDFAIAQRSYRTEDEARACVRALQQGGTEVVVGSGVAVDVAEQLGLTGLFLYSMDAVREALADAVEVARAARIQQAKRERLNTLLAQLSDGVIAVDTQERIETLNPAMAQWLGIDAGAWQGRRLSAACPELSLQSTLRLGLPELEKIERVRGRQLIVNRIPIVEQGVLTGAVLSAQDAVAIQRVDRHIRARAHSQAASARYDLSQLAGRSAATQRVQALALQCAHSSATVLLLGESGTGKELVAQGIHRASDRRDMPFVAVNCAALSETLLESELFGHEEGAFTGARRGGKIGLFEAAHKGTIFLDEIGEMPLALQTRMLRVLQEREVLRVGAVEPTPVQVRVIAATHRDLAEQVAQGRFRLDLYYRLNILRIEVPPLRERLADIPDIAATLLAKVRERLGTGEGKGWGAVWQALMAQAPHHSWPGNVRELDNLIERLVVCVPPAAVLSSAEATQWLRELAPELCAVPGAVQSPSGGEDRQDIGGRDGRAHALRPAQRLSEREHILATLAECGEDKALACQRLGISRTTLWRKLRAG</sequence>
<dbReference type="PROSITE" id="PS00688">
    <property type="entry name" value="SIGMA54_INTERACT_3"/>
    <property type="match status" value="1"/>
</dbReference>
<evidence type="ECO:0000256" key="2">
    <source>
        <dbReference type="ARBA" id="ARBA00022840"/>
    </source>
</evidence>
<evidence type="ECO:0000256" key="3">
    <source>
        <dbReference type="ARBA" id="ARBA00023015"/>
    </source>
</evidence>
<keyword evidence="4" id="KW-0238">DNA-binding</keyword>
<dbReference type="InterPro" id="IPR013656">
    <property type="entry name" value="PAS_4"/>
</dbReference>
<keyword evidence="1" id="KW-0547">Nucleotide-binding</keyword>
<gene>
    <name evidence="9" type="ORF">EV672_101279</name>
</gene>
<dbReference type="GO" id="GO:0006355">
    <property type="term" value="P:regulation of DNA-templated transcription"/>
    <property type="evidence" value="ECO:0007669"/>
    <property type="project" value="InterPro"/>
</dbReference>
<protein>
    <submittedName>
        <fullName evidence="9">Propionate catabolism operon transcriptional regulator</fullName>
    </submittedName>
</protein>
<dbReference type="GO" id="GO:0043565">
    <property type="term" value="F:sequence-specific DNA binding"/>
    <property type="evidence" value="ECO:0007669"/>
    <property type="project" value="InterPro"/>
</dbReference>
<evidence type="ECO:0000259" key="8">
    <source>
        <dbReference type="PROSITE" id="PS50112"/>
    </source>
</evidence>
<feature type="domain" description="Sigma-54 factor interaction" evidence="7">
    <location>
        <begin position="373"/>
        <end position="607"/>
    </location>
</feature>
<dbReference type="Pfam" id="PF02954">
    <property type="entry name" value="HTH_8"/>
    <property type="match status" value="1"/>
</dbReference>
<dbReference type="InterPro" id="IPR025943">
    <property type="entry name" value="Sigma_54_int_dom_ATP-bd_2"/>
</dbReference>
<dbReference type="GO" id="GO:0000156">
    <property type="term" value="F:phosphorelay response regulator activity"/>
    <property type="evidence" value="ECO:0007669"/>
    <property type="project" value="InterPro"/>
</dbReference>
<dbReference type="EMBL" id="SNXW01000001">
    <property type="protein sequence ID" value="TDP88135.1"/>
    <property type="molecule type" value="Genomic_DNA"/>
</dbReference>
<dbReference type="SMART" id="SM00382">
    <property type="entry name" value="AAA"/>
    <property type="match status" value="1"/>
</dbReference>
<organism evidence="9 10">
    <name type="scientific">Aquabacterium commune</name>
    <dbReference type="NCBI Taxonomy" id="70586"/>
    <lineage>
        <taxon>Bacteria</taxon>
        <taxon>Pseudomonadati</taxon>
        <taxon>Pseudomonadota</taxon>
        <taxon>Betaproteobacteria</taxon>
        <taxon>Burkholderiales</taxon>
        <taxon>Aquabacterium</taxon>
    </lineage>
</organism>
<dbReference type="InterPro" id="IPR012704">
    <property type="entry name" value="Sig_transdc_resp-reg_PrpR"/>
</dbReference>
<evidence type="ECO:0000256" key="6">
    <source>
        <dbReference type="SAM" id="MobiDB-lite"/>
    </source>
</evidence>
<dbReference type="Proteomes" id="UP000294593">
    <property type="component" value="Unassembled WGS sequence"/>
</dbReference>
<dbReference type="Gene3D" id="3.40.50.300">
    <property type="entry name" value="P-loop containing nucleotide triphosphate hydrolases"/>
    <property type="match status" value="1"/>
</dbReference>
<dbReference type="InterPro" id="IPR027417">
    <property type="entry name" value="P-loop_NTPase"/>
</dbReference>
<evidence type="ECO:0000256" key="4">
    <source>
        <dbReference type="ARBA" id="ARBA00023125"/>
    </source>
</evidence>
<dbReference type="SUPFAM" id="SSF159800">
    <property type="entry name" value="PrpR receptor domain-like"/>
    <property type="match status" value="1"/>
</dbReference>
<dbReference type="SMART" id="SM00091">
    <property type="entry name" value="PAS"/>
    <property type="match status" value="1"/>
</dbReference>
<dbReference type="InterPro" id="IPR025944">
    <property type="entry name" value="Sigma_54_int_dom_CS"/>
</dbReference>
<dbReference type="FunFam" id="3.40.50.300:FF:000006">
    <property type="entry name" value="DNA-binding transcriptional regulator NtrC"/>
    <property type="match status" value="1"/>
</dbReference>
<dbReference type="InterPro" id="IPR010524">
    <property type="entry name" value="Sig_transdc_resp-reg_PrpR_N"/>
</dbReference>
<dbReference type="PROSITE" id="PS50112">
    <property type="entry name" value="PAS"/>
    <property type="match status" value="1"/>
</dbReference>
<dbReference type="InterPro" id="IPR002197">
    <property type="entry name" value="HTH_Fis"/>
</dbReference>
<dbReference type="PROSITE" id="PS50045">
    <property type="entry name" value="SIGMA54_INTERACT_4"/>
    <property type="match status" value="1"/>
</dbReference>
<evidence type="ECO:0000313" key="9">
    <source>
        <dbReference type="EMBL" id="TDP88135.1"/>
    </source>
</evidence>
<keyword evidence="10" id="KW-1185">Reference proteome</keyword>
<dbReference type="NCBIfam" id="TIGR02329">
    <property type="entry name" value="propionate_PrpR"/>
    <property type="match status" value="1"/>
</dbReference>
<dbReference type="SUPFAM" id="SSF55785">
    <property type="entry name" value="PYP-like sensor domain (PAS domain)"/>
    <property type="match status" value="1"/>
</dbReference>